<dbReference type="PANTHER" id="PTHR43649:SF29">
    <property type="entry name" value="OSMOPROTECTIVE COMPOUNDS-BINDING PROTEIN GGTB"/>
    <property type="match status" value="1"/>
</dbReference>
<dbReference type="InterPro" id="IPR006311">
    <property type="entry name" value="TAT_signal"/>
</dbReference>
<keyword evidence="2" id="KW-0813">Transport</keyword>
<comment type="caution">
    <text evidence="3">The sequence shown here is derived from an EMBL/GenBank/DDBJ whole genome shotgun (WGS) entry which is preliminary data.</text>
</comment>
<dbReference type="EMBL" id="BJZS01000028">
    <property type="protein sequence ID" value="GEO94866.1"/>
    <property type="molecule type" value="Genomic_DNA"/>
</dbReference>
<dbReference type="AlphaFoldDB" id="A0A512IAZ1"/>
<sequence length="448" mass="48826">MPSSHRSRRSPSPLSLPGSVTVPFGRRALLGGALGGGMLAALSACGGGSTGAASDGTGAITLGSNQSDAVPKAAYARVIEAFKERSGVDVSINTIDHNTYQEQINSYLQGDPDDVFAWFAGYRMRYFADQGLAAPLNDVWDTIGEQYSDSFREAATAADGNPYFVPFVYYPWAVHYRKSLFEEKGYEIPTTLDEYVALSKEMQKDGLVPIAFADKGGWEAMGTFDILNMRINGYDFHQQLMAGEHDWTSGEVKDVFATWRDLLPYHQEGSLGRDWQEAAQALQRKEAGTYLLGTFVSQQFQDESNPELLEDLDFFTFPEINPEHGTDSIDAPIDGFMMSAVTENGGSAQQLLEFLGSAEAQQINLEADKGLVGASSQVDTSGYTPLQAKAKAIVDDADHIAQFMDRDTRPDFASTVMIPSLQSFVRDPGSVDSILTSIEEQKKAIFAG</sequence>
<dbReference type="STRING" id="388357.GCA_001580365_01299"/>
<gene>
    <name evidence="3" type="primary">aglE</name>
    <name evidence="3" type="ORF">KTU01_09890</name>
</gene>
<name>A0A512IAZ1_9MICC</name>
<comment type="similarity">
    <text evidence="1">Belongs to the bacterial solute-binding protein 1 family.</text>
</comment>
<dbReference type="Pfam" id="PF01547">
    <property type="entry name" value="SBP_bac_1"/>
    <property type="match status" value="1"/>
</dbReference>
<evidence type="ECO:0000256" key="2">
    <source>
        <dbReference type="ARBA" id="ARBA00022448"/>
    </source>
</evidence>
<evidence type="ECO:0000256" key="1">
    <source>
        <dbReference type="ARBA" id="ARBA00008520"/>
    </source>
</evidence>
<evidence type="ECO:0000313" key="3">
    <source>
        <dbReference type="EMBL" id="GEO94866.1"/>
    </source>
</evidence>
<dbReference type="Gene3D" id="3.40.190.10">
    <property type="entry name" value="Periplasmic binding protein-like II"/>
    <property type="match status" value="2"/>
</dbReference>
<dbReference type="RefSeq" id="WP_062735063.1">
    <property type="nucleotide sequence ID" value="NZ_BJZS01000028.1"/>
</dbReference>
<dbReference type="InterPro" id="IPR006059">
    <property type="entry name" value="SBP"/>
</dbReference>
<dbReference type="InterPro" id="IPR050490">
    <property type="entry name" value="Bact_solute-bd_prot1"/>
</dbReference>
<keyword evidence="4" id="KW-1185">Reference proteome</keyword>
<evidence type="ECO:0000313" key="4">
    <source>
        <dbReference type="Proteomes" id="UP000321103"/>
    </source>
</evidence>
<dbReference type="PROSITE" id="PS51318">
    <property type="entry name" value="TAT"/>
    <property type="match status" value="1"/>
</dbReference>
<dbReference type="SUPFAM" id="SSF53850">
    <property type="entry name" value="Periplasmic binding protein-like II"/>
    <property type="match status" value="1"/>
</dbReference>
<reference evidence="3 4" key="1">
    <citation type="submission" date="2019-07" db="EMBL/GenBank/DDBJ databases">
        <title>Whole genome shotgun sequence of Kocuria turfanensis NBRC 107627.</title>
        <authorList>
            <person name="Hosoyama A."/>
            <person name="Uohara A."/>
            <person name="Ohji S."/>
            <person name="Ichikawa N."/>
        </authorList>
    </citation>
    <scope>NUCLEOTIDE SEQUENCE [LARGE SCALE GENOMIC DNA]</scope>
    <source>
        <strain evidence="3 4">NBRC 107627</strain>
    </source>
</reference>
<organism evidence="3 4">
    <name type="scientific">Kocuria turfanensis</name>
    <dbReference type="NCBI Taxonomy" id="388357"/>
    <lineage>
        <taxon>Bacteria</taxon>
        <taxon>Bacillati</taxon>
        <taxon>Actinomycetota</taxon>
        <taxon>Actinomycetes</taxon>
        <taxon>Micrococcales</taxon>
        <taxon>Micrococcaceae</taxon>
        <taxon>Kocuria</taxon>
    </lineage>
</organism>
<dbReference type="PANTHER" id="PTHR43649">
    <property type="entry name" value="ARABINOSE-BINDING PROTEIN-RELATED"/>
    <property type="match status" value="1"/>
</dbReference>
<dbReference type="Proteomes" id="UP000321103">
    <property type="component" value="Unassembled WGS sequence"/>
</dbReference>
<protein>
    <submittedName>
        <fullName evidence="3">Alpha-glucoside ABC transporter substrate-binding protein</fullName>
    </submittedName>
</protein>
<accession>A0A512IAZ1</accession>
<proteinExistence type="inferred from homology"/>